<dbReference type="InterPro" id="IPR011257">
    <property type="entry name" value="DNA_glycosylase"/>
</dbReference>
<dbReference type="SUPFAM" id="SSF48150">
    <property type="entry name" value="DNA-glycosylase"/>
    <property type="match status" value="1"/>
</dbReference>
<comment type="caution">
    <text evidence="1">The sequence shown here is derived from an EMBL/GenBank/DDBJ whole genome shotgun (WGS) entry which is preliminary data.</text>
</comment>
<dbReference type="NCBIfam" id="TIGR02757">
    <property type="entry name" value="TIGR02757 family protein"/>
    <property type="match status" value="1"/>
</dbReference>
<gene>
    <name evidence="1" type="ORF">PQJ61_07370</name>
</gene>
<dbReference type="InterPro" id="IPR014127">
    <property type="entry name" value="CHP02757"/>
</dbReference>
<organism evidence="1 2">
    <name type="scientific">Candidatus Thalassospirochaeta sargassi</name>
    <dbReference type="NCBI Taxonomy" id="3119039"/>
    <lineage>
        <taxon>Bacteria</taxon>
        <taxon>Pseudomonadati</taxon>
        <taxon>Spirochaetota</taxon>
        <taxon>Spirochaetia</taxon>
        <taxon>Spirochaetales</taxon>
        <taxon>Spirochaetaceae</taxon>
        <taxon>Candidatus Thalassospirochaeta</taxon>
    </lineage>
</organism>
<dbReference type="Proteomes" id="UP001221217">
    <property type="component" value="Unassembled WGS sequence"/>
</dbReference>
<sequence>MKHPAQRVLDENYSLYHKAEYIDPDPLLFPRRYSNPLDVEAAAFIAAAFALGRVNLIITFLERIFGALGPDGPHKGLTDRTDLELAELFADFKYRFYSSYDIIHFMQGLRRLYLDYGSIEACFVNGRRAAGTKGLPEHPSLAGLAAVADAVNREGSNRNVVSNPRGGSACKRLFLFLRWVVRCDEIDPGIWTLPLSELIIPLDTHVMRVSRYLGLTDRKSADFKTAMEITENLKLIDKEDPVRYDFSMSRIGIHPDLDYSDLGKHKEM</sequence>
<protein>
    <submittedName>
        <fullName evidence="1">TIGR02757 family protein</fullName>
    </submittedName>
</protein>
<accession>A0AAJ1IEA4</accession>
<dbReference type="GO" id="GO:0003824">
    <property type="term" value="F:catalytic activity"/>
    <property type="evidence" value="ECO:0007669"/>
    <property type="project" value="InterPro"/>
</dbReference>
<name>A0AAJ1IEA4_9SPIO</name>
<dbReference type="GO" id="GO:0006281">
    <property type="term" value="P:DNA repair"/>
    <property type="evidence" value="ECO:0007669"/>
    <property type="project" value="InterPro"/>
</dbReference>
<evidence type="ECO:0000313" key="2">
    <source>
        <dbReference type="Proteomes" id="UP001221217"/>
    </source>
</evidence>
<evidence type="ECO:0000313" key="1">
    <source>
        <dbReference type="EMBL" id="MDC7226569.1"/>
    </source>
</evidence>
<dbReference type="AlphaFoldDB" id="A0AAJ1IEA4"/>
<dbReference type="Pfam" id="PF09674">
    <property type="entry name" value="DUF2400"/>
    <property type="match status" value="1"/>
</dbReference>
<dbReference type="EMBL" id="JAQQAL010000014">
    <property type="protein sequence ID" value="MDC7226569.1"/>
    <property type="molecule type" value="Genomic_DNA"/>
</dbReference>
<reference evidence="1 2" key="1">
    <citation type="submission" date="2022-12" db="EMBL/GenBank/DDBJ databases">
        <title>Metagenome assembled genome from gulf of manar.</title>
        <authorList>
            <person name="Kohli P."/>
            <person name="Pk S."/>
            <person name="Venkata Ramana C."/>
            <person name="Sasikala C."/>
        </authorList>
    </citation>
    <scope>NUCLEOTIDE SEQUENCE [LARGE SCALE GENOMIC DNA]</scope>
    <source>
        <strain evidence="1">JB008</strain>
    </source>
</reference>
<proteinExistence type="predicted"/>